<evidence type="ECO:0000256" key="3">
    <source>
        <dbReference type="ARBA" id="ARBA00022448"/>
    </source>
</evidence>
<name>A0A9E7IVQ4_9FIRM</name>
<comment type="subcellular location">
    <subcellularLocation>
        <location evidence="1">Cell membrane</location>
        <topology evidence="1">Single-pass membrane protein</topology>
    </subcellularLocation>
</comment>
<feature type="transmembrane region" description="Helical" evidence="10">
    <location>
        <begin position="12"/>
        <end position="36"/>
    </location>
</feature>
<dbReference type="InterPro" id="IPR003849">
    <property type="entry name" value="Preprotein_translocase_YajC"/>
</dbReference>
<proteinExistence type="inferred from homology"/>
<accession>A0A9E7IVQ4</accession>
<evidence type="ECO:0000256" key="2">
    <source>
        <dbReference type="ARBA" id="ARBA00006742"/>
    </source>
</evidence>
<evidence type="ECO:0000256" key="7">
    <source>
        <dbReference type="ARBA" id="ARBA00022989"/>
    </source>
</evidence>
<keyword evidence="8" id="KW-0811">Translocation</keyword>
<evidence type="ECO:0000256" key="8">
    <source>
        <dbReference type="ARBA" id="ARBA00023010"/>
    </source>
</evidence>
<keyword evidence="3" id="KW-0813">Transport</keyword>
<reference evidence="11" key="1">
    <citation type="submission" date="2022-04" db="EMBL/GenBank/DDBJ databases">
        <title>Complete genome sequences of Ezakiella coagulans and Fenollaria massiliensis.</title>
        <authorList>
            <person name="France M.T."/>
            <person name="Clifford J."/>
            <person name="Narina S."/>
            <person name="Rutt L."/>
            <person name="Ravel J."/>
        </authorList>
    </citation>
    <scope>NUCLEOTIDE SEQUENCE</scope>
    <source>
        <strain evidence="11">C0061C2</strain>
    </source>
</reference>
<evidence type="ECO:0000313" key="12">
    <source>
        <dbReference type="Proteomes" id="UP000831151"/>
    </source>
</evidence>
<evidence type="ECO:0000256" key="4">
    <source>
        <dbReference type="ARBA" id="ARBA00022475"/>
    </source>
</evidence>
<evidence type="ECO:0000256" key="6">
    <source>
        <dbReference type="ARBA" id="ARBA00022927"/>
    </source>
</evidence>
<evidence type="ECO:0000313" key="11">
    <source>
        <dbReference type="EMBL" id="UQK59737.1"/>
    </source>
</evidence>
<keyword evidence="5 10" id="KW-0812">Transmembrane</keyword>
<evidence type="ECO:0000256" key="10">
    <source>
        <dbReference type="SAM" id="Phobius"/>
    </source>
</evidence>
<evidence type="ECO:0000256" key="5">
    <source>
        <dbReference type="ARBA" id="ARBA00022692"/>
    </source>
</evidence>
<dbReference type="PANTHER" id="PTHR33909:SF1">
    <property type="entry name" value="SEC TRANSLOCON ACCESSORY COMPLEX SUBUNIT YAJC"/>
    <property type="match status" value="1"/>
</dbReference>
<dbReference type="NCBIfam" id="TIGR00739">
    <property type="entry name" value="yajC"/>
    <property type="match status" value="1"/>
</dbReference>
<keyword evidence="6" id="KW-0653">Protein transport</keyword>
<sequence>MTLTFLTGAAQANASGSLLSMIIPFVLFGAFAYFFLIRPQKKQAQKLQELRDSLKVGDQIVTIGGILGKIVQIKEDVYVIEISQGQNMEIAKWAFRDRATRKEIKNVEKSEDL</sequence>
<dbReference type="GO" id="GO:0005886">
    <property type="term" value="C:plasma membrane"/>
    <property type="evidence" value="ECO:0007669"/>
    <property type="project" value="UniProtKB-SubCell"/>
</dbReference>
<keyword evidence="7 10" id="KW-1133">Transmembrane helix</keyword>
<keyword evidence="12" id="KW-1185">Reference proteome</keyword>
<dbReference type="PANTHER" id="PTHR33909">
    <property type="entry name" value="SEC TRANSLOCON ACCESSORY COMPLEX SUBUNIT YAJC"/>
    <property type="match status" value="1"/>
</dbReference>
<comment type="similarity">
    <text evidence="2">Belongs to the YajC family.</text>
</comment>
<dbReference type="EMBL" id="CP096649">
    <property type="protein sequence ID" value="UQK59737.1"/>
    <property type="molecule type" value="Genomic_DNA"/>
</dbReference>
<dbReference type="PRINTS" id="PR01853">
    <property type="entry name" value="YAJCTRNLCASE"/>
</dbReference>
<dbReference type="KEGG" id="fms:M1R53_03585"/>
<dbReference type="Pfam" id="PF02699">
    <property type="entry name" value="YajC"/>
    <property type="match status" value="1"/>
</dbReference>
<dbReference type="Proteomes" id="UP000831151">
    <property type="component" value="Chromosome"/>
</dbReference>
<keyword evidence="4" id="KW-1003">Cell membrane</keyword>
<keyword evidence="9 10" id="KW-0472">Membrane</keyword>
<dbReference type="SMART" id="SM01323">
    <property type="entry name" value="YajC"/>
    <property type="match status" value="1"/>
</dbReference>
<protein>
    <submittedName>
        <fullName evidence="11">Preprotein translocase subunit YajC</fullName>
    </submittedName>
</protein>
<evidence type="ECO:0000256" key="1">
    <source>
        <dbReference type="ARBA" id="ARBA00004162"/>
    </source>
</evidence>
<evidence type="ECO:0000256" key="9">
    <source>
        <dbReference type="ARBA" id="ARBA00023136"/>
    </source>
</evidence>
<dbReference type="GO" id="GO:0015031">
    <property type="term" value="P:protein transport"/>
    <property type="evidence" value="ECO:0007669"/>
    <property type="project" value="UniProtKB-KW"/>
</dbReference>
<dbReference type="RefSeq" id="WP_019214763.1">
    <property type="nucleotide sequence ID" value="NZ_CP096649.1"/>
</dbReference>
<gene>
    <name evidence="11" type="primary">yajC</name>
    <name evidence="11" type="ORF">M1R53_03585</name>
</gene>
<organism evidence="11 12">
    <name type="scientific">Fenollaria massiliensis</name>
    <dbReference type="NCBI Taxonomy" id="938288"/>
    <lineage>
        <taxon>Bacteria</taxon>
        <taxon>Bacillati</taxon>
        <taxon>Bacillota</taxon>
        <taxon>Clostridia</taxon>
        <taxon>Eubacteriales</taxon>
        <taxon>Fenollaria</taxon>
    </lineage>
</organism>
<dbReference type="AlphaFoldDB" id="A0A9E7IVQ4"/>